<evidence type="ECO:0000259" key="4">
    <source>
        <dbReference type="Pfam" id="PF03446"/>
    </source>
</evidence>
<dbReference type="InterPro" id="IPR006115">
    <property type="entry name" value="6PGDH_NADP-bd"/>
</dbReference>
<reference evidence="6" key="1">
    <citation type="journal article" date="2014" name="Int. J. Syst. Evol. Microbiol.">
        <title>Complete genome sequence of Corynebacterium casei LMG S-19264T (=DSM 44701T), isolated from a smear-ripened cheese.</title>
        <authorList>
            <consortium name="US DOE Joint Genome Institute (JGI-PGF)"/>
            <person name="Walter F."/>
            <person name="Albersmeier A."/>
            <person name="Kalinowski J."/>
            <person name="Ruckert C."/>
        </authorList>
    </citation>
    <scope>NUCLEOTIDE SEQUENCE</scope>
    <source>
        <strain evidence="6">CGMCC 1.15343</strain>
    </source>
</reference>
<evidence type="ECO:0000313" key="7">
    <source>
        <dbReference type="Proteomes" id="UP000651668"/>
    </source>
</evidence>
<dbReference type="GO" id="GO:0050661">
    <property type="term" value="F:NADP binding"/>
    <property type="evidence" value="ECO:0007669"/>
    <property type="project" value="InterPro"/>
</dbReference>
<proteinExistence type="predicted"/>
<dbReference type="InterPro" id="IPR008927">
    <property type="entry name" value="6-PGluconate_DH-like_C_sf"/>
</dbReference>
<evidence type="ECO:0000313" key="6">
    <source>
        <dbReference type="EMBL" id="GGC67401.1"/>
    </source>
</evidence>
<dbReference type="InterPro" id="IPR036291">
    <property type="entry name" value="NAD(P)-bd_dom_sf"/>
</dbReference>
<comment type="caution">
    <text evidence="6">The sequence shown here is derived from an EMBL/GenBank/DDBJ whole genome shotgun (WGS) entry which is preliminary data.</text>
</comment>
<evidence type="ECO:0000256" key="2">
    <source>
        <dbReference type="ARBA" id="ARBA00023027"/>
    </source>
</evidence>
<evidence type="ECO:0000256" key="1">
    <source>
        <dbReference type="ARBA" id="ARBA00023002"/>
    </source>
</evidence>
<organism evidence="6 7">
    <name type="scientific">Pedobacter quisquiliarum</name>
    <dbReference type="NCBI Taxonomy" id="1834438"/>
    <lineage>
        <taxon>Bacteria</taxon>
        <taxon>Pseudomonadati</taxon>
        <taxon>Bacteroidota</taxon>
        <taxon>Sphingobacteriia</taxon>
        <taxon>Sphingobacteriales</taxon>
        <taxon>Sphingobacteriaceae</taxon>
        <taxon>Pedobacter</taxon>
    </lineage>
</organism>
<feature type="domain" description="6-phosphogluconate dehydrogenase NADP-binding" evidence="4">
    <location>
        <begin position="2"/>
        <end position="163"/>
    </location>
</feature>
<dbReference type="PANTHER" id="PTHR43580">
    <property type="entry name" value="OXIDOREDUCTASE GLYR1-RELATED"/>
    <property type="match status" value="1"/>
</dbReference>
<dbReference type="InterPro" id="IPR029154">
    <property type="entry name" value="HIBADH-like_NADP-bd"/>
</dbReference>
<dbReference type="Gene3D" id="1.10.1040.10">
    <property type="entry name" value="N-(1-d-carboxylethyl)-l-norvaline Dehydrogenase, domain 2"/>
    <property type="match status" value="1"/>
</dbReference>
<name>A0A916XF56_9SPHI</name>
<keyword evidence="2" id="KW-0520">NAD</keyword>
<evidence type="ECO:0000256" key="3">
    <source>
        <dbReference type="PIRSR" id="PIRSR000103-1"/>
    </source>
</evidence>
<dbReference type="SUPFAM" id="SSF51735">
    <property type="entry name" value="NAD(P)-binding Rossmann-fold domains"/>
    <property type="match status" value="1"/>
</dbReference>
<protein>
    <submittedName>
        <fullName evidence="6">Tartronate semialdehyde reductase</fullName>
    </submittedName>
</protein>
<dbReference type="InterPro" id="IPR013328">
    <property type="entry name" value="6PGD_dom2"/>
</dbReference>
<dbReference type="Proteomes" id="UP000651668">
    <property type="component" value="Unassembled WGS sequence"/>
</dbReference>
<feature type="active site" evidence="3">
    <location>
        <position position="172"/>
    </location>
</feature>
<dbReference type="PIRSF" id="PIRSF000103">
    <property type="entry name" value="HIBADH"/>
    <property type="match status" value="1"/>
</dbReference>
<feature type="domain" description="3-hydroxyisobutyrate dehydrogenase-like NAD-binding" evidence="5">
    <location>
        <begin position="166"/>
        <end position="280"/>
    </location>
</feature>
<dbReference type="InterPro" id="IPR002204">
    <property type="entry name" value="3-OH-isobutyrate_DH-rel_CS"/>
</dbReference>
<dbReference type="GO" id="GO:0016054">
    <property type="term" value="P:organic acid catabolic process"/>
    <property type="evidence" value="ECO:0007669"/>
    <property type="project" value="UniProtKB-ARBA"/>
</dbReference>
<keyword evidence="1" id="KW-0560">Oxidoreductase</keyword>
<dbReference type="PROSITE" id="PS00895">
    <property type="entry name" value="3_HYDROXYISOBUT_DH"/>
    <property type="match status" value="1"/>
</dbReference>
<dbReference type="EMBL" id="BMIL01000006">
    <property type="protein sequence ID" value="GGC67401.1"/>
    <property type="molecule type" value="Genomic_DNA"/>
</dbReference>
<dbReference type="RefSeq" id="WP_188626858.1">
    <property type="nucleotide sequence ID" value="NZ_BMIL01000006.1"/>
</dbReference>
<dbReference type="InterPro" id="IPR051265">
    <property type="entry name" value="HIBADH-related_NP60_sf"/>
</dbReference>
<dbReference type="SUPFAM" id="SSF48179">
    <property type="entry name" value="6-phosphogluconate dehydrogenase C-terminal domain-like"/>
    <property type="match status" value="1"/>
</dbReference>
<dbReference type="PANTHER" id="PTHR43580:SF2">
    <property type="entry name" value="CYTOKINE-LIKE NUCLEAR FACTOR N-PAC"/>
    <property type="match status" value="1"/>
</dbReference>
<dbReference type="Pfam" id="PF14833">
    <property type="entry name" value="NAD_binding_11"/>
    <property type="match status" value="1"/>
</dbReference>
<dbReference type="Pfam" id="PF03446">
    <property type="entry name" value="NAD_binding_2"/>
    <property type="match status" value="1"/>
</dbReference>
<gene>
    <name evidence="6" type="ORF">GCM10011387_21040</name>
</gene>
<dbReference type="GO" id="GO:0051287">
    <property type="term" value="F:NAD binding"/>
    <property type="evidence" value="ECO:0007669"/>
    <property type="project" value="InterPro"/>
</dbReference>
<dbReference type="AlphaFoldDB" id="A0A916XF56"/>
<sequence length="288" mass="29966">MKIGFIGLGNMGVPMVKNLVKAGYAVTVYNRNEAKSAALAAEIGVAVAGSPADLLPEADVIISMLSDDQAVKSIYSGTAGLFGVSRTKELTVVDMSTVAPETSRMLAEEAARVHISYLDAPVSGSVKPATDAQLVIMVGGPAAAYDKVKPILLTLGKSATHLGDHGAGNVAKLAINLFLGITIQGLSESVVFAEQNGIAADALLPLINESAVGSGITKIKSTNIINRDFKPAFALKLLRKDIRLAEEMGMQSPAGSTLAATLQEAIENGMGEEDMVAIYKQVEQGNIK</sequence>
<keyword evidence="7" id="KW-1185">Reference proteome</keyword>
<evidence type="ECO:0000259" key="5">
    <source>
        <dbReference type="Pfam" id="PF14833"/>
    </source>
</evidence>
<dbReference type="GO" id="GO:0016491">
    <property type="term" value="F:oxidoreductase activity"/>
    <property type="evidence" value="ECO:0007669"/>
    <property type="project" value="UniProtKB-KW"/>
</dbReference>
<dbReference type="InterPro" id="IPR015815">
    <property type="entry name" value="HIBADH-related"/>
</dbReference>
<dbReference type="Gene3D" id="3.40.50.720">
    <property type="entry name" value="NAD(P)-binding Rossmann-like Domain"/>
    <property type="match status" value="1"/>
</dbReference>
<reference evidence="6" key="2">
    <citation type="submission" date="2020-09" db="EMBL/GenBank/DDBJ databases">
        <authorList>
            <person name="Sun Q."/>
            <person name="Zhou Y."/>
        </authorList>
    </citation>
    <scope>NUCLEOTIDE SEQUENCE</scope>
    <source>
        <strain evidence="6">CGMCC 1.15343</strain>
    </source>
</reference>
<accession>A0A916XF56</accession>